<reference evidence="4" key="2">
    <citation type="journal article" name="Front. Microbiol.">
        <title>Degradative Capacity of Two Strains of Rhodonia placenta: From Phenotype to Genotype.</title>
        <authorList>
            <person name="Kolle M."/>
            <person name="Horta M.A.C."/>
            <person name="Nowrousian M."/>
            <person name="Ohm R.A."/>
            <person name="Benz J.P."/>
            <person name="Pilgard A."/>
        </authorList>
    </citation>
    <scope>NUCLEOTIDE SEQUENCE</scope>
    <source>
        <strain evidence="4">FPRL280</strain>
    </source>
</reference>
<evidence type="ECO:0000256" key="2">
    <source>
        <dbReference type="ARBA" id="ARBA00022553"/>
    </source>
</evidence>
<dbReference type="Gene3D" id="3.40.50.720">
    <property type="entry name" value="NAD(P)-binding Rossmann-like Domain"/>
    <property type="match status" value="1"/>
</dbReference>
<dbReference type="InterPro" id="IPR051414">
    <property type="entry name" value="Adenylate-forming_Reductase"/>
</dbReference>
<dbReference type="EMBL" id="JADOXO010000465">
    <property type="protein sequence ID" value="KAF9803968.1"/>
    <property type="molecule type" value="Genomic_DNA"/>
</dbReference>
<dbReference type="SUPFAM" id="SSF56801">
    <property type="entry name" value="Acetyl-CoA synthetase-like"/>
    <property type="match status" value="1"/>
</dbReference>
<sequence>MRFTCTHTLKANEYGCLSVVNTKVDGVDGYATSDLFVEHPTKSGYWKVIGRVDDQIIHSTGEKTNPGPLEAIMNSDPHVSASLMFGRGRFQVGVLIDPKADHVFDPSHEGKLSDFRNRIWPTVEKMNKFAPQHSRLFKEMILVTRSTKPFSYTAKHSIRRSAIIQDYEDEIADLYDTVNASAQSSIQPPTDWALPATTEYVRTVVGKVMTHAVADSVDVFQHGCDSLQATYIRNIILRALRETTKIDTRRIGDSFVYDHPTISSLAAFASSVAQGTHDSATAGTTASARIMSMRAMLAKYAADFPAQPQTLLPSQPERDAVFVTGTTGSLGCHLLALLVADPKVWRVYAFNRPAKTQTHLCERQKSALVDRGLDAGIVDSEKVMLLEGSLTAEHWGLEKSAYEELHKSVTHIIHNAWRVDFVTKLESFEDNVAGVRQLVDFALTSLLPQPPRVLFESSIGVLRNSPGDVAFTEGPIESDLAAGTGYAESKWVSEQILYTAASKTSLNALVVRVGQVCGGLDGAWNAHEWFPTLVQSALRLGCFPDDDKDVNWVPAEIAAGAIVDFSHHVSNTTRTVHLVHPRPVSWHILASAVASEFAVPLVPYSEWLAKLEQAYQANKRDDLGNTKQDNNQDLRTLQLLPFFRGVAVKLDIARMAMGMPALSIEQAVARSPTLADHTIRQLGEEDVKKWLAYWRKVGLF</sequence>
<dbReference type="GO" id="GO:0031177">
    <property type="term" value="F:phosphopantetheine binding"/>
    <property type="evidence" value="ECO:0007669"/>
    <property type="project" value="InterPro"/>
</dbReference>
<keyword evidence="1" id="KW-0596">Phosphopantetheine</keyword>
<name>A0A8H7NUM7_9APHY</name>
<dbReference type="AlphaFoldDB" id="A0A8H7NUM7"/>
<evidence type="ECO:0000259" key="3">
    <source>
        <dbReference type="SMART" id="SM00823"/>
    </source>
</evidence>
<dbReference type="PANTHER" id="PTHR43439">
    <property type="entry name" value="PHENYLACETATE-COENZYME A LIGASE"/>
    <property type="match status" value="1"/>
</dbReference>
<dbReference type="InterPro" id="IPR013120">
    <property type="entry name" value="FAR_NAD-bd"/>
</dbReference>
<evidence type="ECO:0000313" key="5">
    <source>
        <dbReference type="Proteomes" id="UP000639403"/>
    </source>
</evidence>
<reference evidence="4" key="1">
    <citation type="submission" date="2020-11" db="EMBL/GenBank/DDBJ databases">
        <authorList>
            <person name="Koelle M."/>
            <person name="Horta M.A.C."/>
            <person name="Nowrousian M."/>
            <person name="Ohm R.A."/>
            <person name="Benz P."/>
            <person name="Pilgard A."/>
        </authorList>
    </citation>
    <scope>NUCLEOTIDE SEQUENCE</scope>
    <source>
        <strain evidence="4">FPRL280</strain>
    </source>
</reference>
<dbReference type="Proteomes" id="UP000639403">
    <property type="component" value="Unassembled WGS sequence"/>
</dbReference>
<dbReference type="Gene3D" id="1.10.1200.10">
    <property type="entry name" value="ACP-like"/>
    <property type="match status" value="1"/>
</dbReference>
<comment type="caution">
    <text evidence="4">The sequence shown here is derived from an EMBL/GenBank/DDBJ whole genome shotgun (WGS) entry which is preliminary data.</text>
</comment>
<organism evidence="4 5">
    <name type="scientific">Rhodonia placenta</name>
    <dbReference type="NCBI Taxonomy" id="104341"/>
    <lineage>
        <taxon>Eukaryota</taxon>
        <taxon>Fungi</taxon>
        <taxon>Dikarya</taxon>
        <taxon>Basidiomycota</taxon>
        <taxon>Agaricomycotina</taxon>
        <taxon>Agaricomycetes</taxon>
        <taxon>Polyporales</taxon>
        <taxon>Adustoporiaceae</taxon>
        <taxon>Rhodonia</taxon>
    </lineage>
</organism>
<dbReference type="Pfam" id="PF07993">
    <property type="entry name" value="NAD_binding_4"/>
    <property type="match status" value="1"/>
</dbReference>
<feature type="domain" description="Polyketide synthase-like phosphopantetheine-binding" evidence="3">
    <location>
        <begin position="198"/>
        <end position="273"/>
    </location>
</feature>
<gene>
    <name evidence="4" type="ORF">IEO21_09506</name>
</gene>
<protein>
    <recommendedName>
        <fullName evidence="3">Polyketide synthase-like phosphopantetheine-binding domain-containing protein</fullName>
    </recommendedName>
</protein>
<proteinExistence type="predicted"/>
<accession>A0A8H7NUM7</accession>
<evidence type="ECO:0000313" key="4">
    <source>
        <dbReference type="EMBL" id="KAF9803968.1"/>
    </source>
</evidence>
<keyword evidence="2" id="KW-0597">Phosphoprotein</keyword>
<dbReference type="SMART" id="SM00823">
    <property type="entry name" value="PKS_PP"/>
    <property type="match status" value="1"/>
</dbReference>
<dbReference type="PANTHER" id="PTHR43439:SF2">
    <property type="entry name" value="ENZYME, PUTATIVE (JCVI)-RELATED"/>
    <property type="match status" value="1"/>
</dbReference>
<dbReference type="Pfam" id="PF23562">
    <property type="entry name" value="AMP-binding_C_3"/>
    <property type="match status" value="1"/>
</dbReference>
<dbReference type="InterPro" id="IPR036736">
    <property type="entry name" value="ACP-like_sf"/>
</dbReference>
<evidence type="ECO:0000256" key="1">
    <source>
        <dbReference type="ARBA" id="ARBA00022450"/>
    </source>
</evidence>
<dbReference type="InterPro" id="IPR020806">
    <property type="entry name" value="PKS_PP-bd"/>
</dbReference>
<dbReference type="SUPFAM" id="SSF51735">
    <property type="entry name" value="NAD(P)-binding Rossmann-fold domains"/>
    <property type="match status" value="1"/>
</dbReference>
<dbReference type="InterPro" id="IPR036291">
    <property type="entry name" value="NAD(P)-bd_dom_sf"/>
</dbReference>